<sequence>MAKEPVANRCHRYGKGSGITLDRNNAATWSVGLDISGLVGFDVSARSGYSRSEKVDVTITAPSGRLICGSSKYLAQGPSLVVVKP</sequence>
<keyword evidence="2" id="KW-1185">Reference proteome</keyword>
<accession>A0ABN2RQD3</accession>
<proteinExistence type="predicted"/>
<protein>
    <submittedName>
        <fullName evidence="1">Uncharacterized protein</fullName>
    </submittedName>
</protein>
<evidence type="ECO:0000313" key="1">
    <source>
        <dbReference type="EMBL" id="GAA1972766.1"/>
    </source>
</evidence>
<name>A0ABN2RQD3_9ACTN</name>
<gene>
    <name evidence="1" type="ORF">GCM10009798_37440</name>
</gene>
<reference evidence="1 2" key="1">
    <citation type="journal article" date="2019" name="Int. J. Syst. Evol. Microbiol.">
        <title>The Global Catalogue of Microorganisms (GCM) 10K type strain sequencing project: providing services to taxonomists for standard genome sequencing and annotation.</title>
        <authorList>
            <consortium name="The Broad Institute Genomics Platform"/>
            <consortium name="The Broad Institute Genome Sequencing Center for Infectious Disease"/>
            <person name="Wu L."/>
            <person name="Ma J."/>
        </authorList>
    </citation>
    <scope>NUCLEOTIDE SEQUENCE [LARGE SCALE GENOMIC DNA]</scope>
    <source>
        <strain evidence="1 2">JCM 15309</strain>
    </source>
</reference>
<evidence type="ECO:0000313" key="2">
    <source>
        <dbReference type="Proteomes" id="UP001500571"/>
    </source>
</evidence>
<comment type="caution">
    <text evidence="1">The sequence shown here is derived from an EMBL/GenBank/DDBJ whole genome shotgun (WGS) entry which is preliminary data.</text>
</comment>
<organism evidence="1 2">
    <name type="scientific">Nocardioides panacihumi</name>
    <dbReference type="NCBI Taxonomy" id="400774"/>
    <lineage>
        <taxon>Bacteria</taxon>
        <taxon>Bacillati</taxon>
        <taxon>Actinomycetota</taxon>
        <taxon>Actinomycetes</taxon>
        <taxon>Propionibacteriales</taxon>
        <taxon>Nocardioidaceae</taxon>
        <taxon>Nocardioides</taxon>
    </lineage>
</organism>
<dbReference type="Proteomes" id="UP001500571">
    <property type="component" value="Unassembled WGS sequence"/>
</dbReference>
<dbReference type="EMBL" id="BAAAPB010000004">
    <property type="protein sequence ID" value="GAA1972766.1"/>
    <property type="molecule type" value="Genomic_DNA"/>
</dbReference>